<sequence length="327" mass="35290">MKKTAVIAIVSLLLVACITGIIVWKVKDDKAKKELAALATIATIQEKVNALYKDNQKLNLADSINNEMIKNSQDVVAQLSEEGLSAKAAALFKQASLDLNTAVNMFALKQNIEKLFDKNGALVESADLKPFKDQLEALKTDKPAFVSDMMVKLNDAEAQKEKISTATKLVEGLFTSSEKSTVKENITRAEIDEAKAKVNEIKQDKAKESLLTSIQTTDAFLESKIKAEAEAKAVAEAKAKAEADAKAKAVADANKAKSNQSTASANKSNGTPDLTGWVPYNTGDPATLLKYLASGDVIKYNGKYYASPDLVDMISNENVVKVIEISK</sequence>
<dbReference type="AlphaFoldDB" id="A0A3S0BMP8"/>
<dbReference type="OrthoDB" id="2596388at2"/>
<evidence type="ECO:0000313" key="4">
    <source>
        <dbReference type="EMBL" id="RTE10033.1"/>
    </source>
</evidence>
<name>A0A3S0BMP8_9BACL</name>
<accession>A0A3S0BMP8</accession>
<evidence type="ECO:0000256" key="2">
    <source>
        <dbReference type="SAM" id="MobiDB-lite"/>
    </source>
</evidence>
<keyword evidence="1" id="KW-0175">Coiled coil</keyword>
<dbReference type="Pfam" id="PF18449">
    <property type="entry name" value="Endotoxin_C2"/>
    <property type="match status" value="1"/>
</dbReference>
<reference evidence="4 5" key="1">
    <citation type="submission" date="2018-12" db="EMBL/GenBank/DDBJ databases">
        <title>Bacillus ochoae sp. nov., Paenibacillus whitsoniae sp. nov., Paenibacillus spiritus sp. nov. Isolated from the Mars Exploration Rover during spacecraft assembly.</title>
        <authorList>
            <person name="Seuylemezian A."/>
            <person name="Vaishampayan P."/>
        </authorList>
    </citation>
    <scope>NUCLEOTIDE SEQUENCE [LARGE SCALE GENOMIC DNA]</scope>
    <source>
        <strain evidence="4 5">MER 54</strain>
    </source>
</reference>
<feature type="domain" description="Pesticidal crystal protein Cry1Aa" evidence="3">
    <location>
        <begin position="162"/>
        <end position="222"/>
    </location>
</feature>
<gene>
    <name evidence="4" type="ORF">EJQ19_09135</name>
</gene>
<dbReference type="InterPro" id="IPR054544">
    <property type="entry name" value="Pest_crys_Cry1Aa_dom-IV"/>
</dbReference>
<dbReference type="Proteomes" id="UP000276128">
    <property type="component" value="Unassembled WGS sequence"/>
</dbReference>
<organism evidence="4 5">
    <name type="scientific">Paenibacillus whitsoniae</name>
    <dbReference type="NCBI Taxonomy" id="2496558"/>
    <lineage>
        <taxon>Bacteria</taxon>
        <taxon>Bacillati</taxon>
        <taxon>Bacillota</taxon>
        <taxon>Bacilli</taxon>
        <taxon>Bacillales</taxon>
        <taxon>Paenibacillaceae</taxon>
        <taxon>Paenibacillus</taxon>
    </lineage>
</organism>
<dbReference type="RefSeq" id="WP_126140904.1">
    <property type="nucleotide sequence ID" value="NZ_RXHU01000023.1"/>
</dbReference>
<evidence type="ECO:0000313" key="5">
    <source>
        <dbReference type="Proteomes" id="UP000276128"/>
    </source>
</evidence>
<keyword evidence="5" id="KW-1185">Reference proteome</keyword>
<protein>
    <recommendedName>
        <fullName evidence="3">Pesticidal crystal protein Cry1Aa domain-containing protein</fullName>
    </recommendedName>
</protein>
<dbReference type="PROSITE" id="PS51257">
    <property type="entry name" value="PROKAR_LIPOPROTEIN"/>
    <property type="match status" value="1"/>
</dbReference>
<feature type="compositionally biased region" description="Polar residues" evidence="2">
    <location>
        <begin position="258"/>
        <end position="272"/>
    </location>
</feature>
<proteinExistence type="predicted"/>
<evidence type="ECO:0000259" key="3">
    <source>
        <dbReference type="Pfam" id="PF18449"/>
    </source>
</evidence>
<evidence type="ECO:0000256" key="1">
    <source>
        <dbReference type="SAM" id="Coils"/>
    </source>
</evidence>
<feature type="coiled-coil region" evidence="1">
    <location>
        <begin position="184"/>
        <end position="244"/>
    </location>
</feature>
<comment type="caution">
    <text evidence="4">The sequence shown here is derived from an EMBL/GenBank/DDBJ whole genome shotgun (WGS) entry which is preliminary data.</text>
</comment>
<dbReference type="EMBL" id="RXHU01000023">
    <property type="protein sequence ID" value="RTE10033.1"/>
    <property type="molecule type" value="Genomic_DNA"/>
</dbReference>
<feature type="region of interest" description="Disordered" evidence="2">
    <location>
        <begin position="252"/>
        <end position="274"/>
    </location>
</feature>